<proteinExistence type="predicted"/>
<organism evidence="1 2">
    <name type="scientific">Digitaria exilis</name>
    <dbReference type="NCBI Taxonomy" id="1010633"/>
    <lineage>
        <taxon>Eukaryota</taxon>
        <taxon>Viridiplantae</taxon>
        <taxon>Streptophyta</taxon>
        <taxon>Embryophyta</taxon>
        <taxon>Tracheophyta</taxon>
        <taxon>Spermatophyta</taxon>
        <taxon>Magnoliopsida</taxon>
        <taxon>Liliopsida</taxon>
        <taxon>Poales</taxon>
        <taxon>Poaceae</taxon>
        <taxon>PACMAD clade</taxon>
        <taxon>Panicoideae</taxon>
        <taxon>Panicodae</taxon>
        <taxon>Paniceae</taxon>
        <taxon>Anthephorinae</taxon>
        <taxon>Digitaria</taxon>
    </lineage>
</organism>
<protein>
    <submittedName>
        <fullName evidence="1">Uncharacterized protein</fullName>
    </submittedName>
</protein>
<sequence length="76" mass="8570">MLANSWYFLGYFIGGNGDDSLGSDSIFFTHIQRDSYIGSWCIWTYRNSIIFTEGLCLLIDGNILSKSLVCCCIRPS</sequence>
<name>A0A835KQS7_9POAL</name>
<keyword evidence="2" id="KW-1185">Reference proteome</keyword>
<evidence type="ECO:0000313" key="2">
    <source>
        <dbReference type="Proteomes" id="UP000636709"/>
    </source>
</evidence>
<comment type="caution">
    <text evidence="1">The sequence shown here is derived from an EMBL/GenBank/DDBJ whole genome shotgun (WGS) entry which is preliminary data.</text>
</comment>
<evidence type="ECO:0000313" key="1">
    <source>
        <dbReference type="EMBL" id="KAF8766048.1"/>
    </source>
</evidence>
<reference evidence="1" key="1">
    <citation type="submission" date="2020-07" db="EMBL/GenBank/DDBJ databases">
        <title>Genome sequence and genetic diversity analysis of an under-domesticated orphan crop, white fonio (Digitaria exilis).</title>
        <authorList>
            <person name="Bennetzen J.L."/>
            <person name="Chen S."/>
            <person name="Ma X."/>
            <person name="Wang X."/>
            <person name="Yssel A.E.J."/>
            <person name="Chaluvadi S.R."/>
            <person name="Johnson M."/>
            <person name="Gangashetty P."/>
            <person name="Hamidou F."/>
            <person name="Sanogo M.D."/>
            <person name="Zwaenepoel A."/>
            <person name="Wallace J."/>
            <person name="Van De Peer Y."/>
            <person name="Van Deynze A."/>
        </authorList>
    </citation>
    <scope>NUCLEOTIDE SEQUENCE</scope>
    <source>
        <tissue evidence="1">Leaves</tissue>
    </source>
</reference>
<dbReference type="Proteomes" id="UP000636709">
    <property type="component" value="Unassembled WGS sequence"/>
</dbReference>
<dbReference type="AlphaFoldDB" id="A0A835KQS7"/>
<gene>
    <name evidence="1" type="ORF">HU200_007893</name>
</gene>
<accession>A0A835KQS7</accession>
<dbReference type="EMBL" id="JACEFO010000521">
    <property type="protein sequence ID" value="KAF8766048.1"/>
    <property type="molecule type" value="Genomic_DNA"/>
</dbReference>